<dbReference type="SUPFAM" id="SSF49899">
    <property type="entry name" value="Concanavalin A-like lectins/glucanases"/>
    <property type="match status" value="1"/>
</dbReference>
<name>A0A0F9BY05_9ZZZZ</name>
<sequence length="537" mass="61118">ISSIGYDNLKIINCNISNYAGNAIFLESGTGFNISYNNVSNSNGNHITCGWDAVNCNVNHNNVYCNANSTDISKNFGIIFSHQTGSIVEYNNIYDCQRAIYYQDHSTNSNINNNYIKNGKFRAITITENSSNSIIDSNYIDGTDTGIHIHNVFNVTVSNNVIHNVTLNTDHYLTGIYIRRNSTNIILQNNTIDEYGRWGIMVQQSSFVEIYNTTCNQKNIYELNSSITFTWYDPSACIFVAEIQIGHTSDVNEDPCEDNRTNFIHDYYSYNITIRNVTYNSNVQTILRLQGTENITHDLDPSTYWYRKFQAPTSFIDASEFYNNNEFDELSTVVMVKWELTPPYPPTATAIVNNFYVTYNSAGWSDKIAWLKFNYTMSKTMMSFTHVNRTWGSEPCFPDHSNYELKLFNLSLAYPYNDIYNQTGGKLIASNVDTYTSIIPPNHEIRVGDYTPPSINFVFPTPDDNNETMNNHVVINISSSDGNEHYTFLDWNRSLVGWWRFEENASDESGYGNDGTTTGVSYTTGKFGKAFVFDVDG</sequence>
<feature type="domain" description="Right handed beta helix" evidence="1">
    <location>
        <begin position="7"/>
        <end position="151"/>
    </location>
</feature>
<feature type="non-terminal residue" evidence="2">
    <location>
        <position position="537"/>
    </location>
</feature>
<dbReference type="InterPro" id="IPR013320">
    <property type="entry name" value="ConA-like_dom_sf"/>
</dbReference>
<dbReference type="EMBL" id="LAZR01035723">
    <property type="protein sequence ID" value="KKL26749.1"/>
    <property type="molecule type" value="Genomic_DNA"/>
</dbReference>
<dbReference type="Pfam" id="PF13229">
    <property type="entry name" value="Beta_helix"/>
    <property type="match status" value="1"/>
</dbReference>
<reference evidence="2" key="1">
    <citation type="journal article" date="2015" name="Nature">
        <title>Complex archaea that bridge the gap between prokaryotes and eukaryotes.</title>
        <authorList>
            <person name="Spang A."/>
            <person name="Saw J.H."/>
            <person name="Jorgensen S.L."/>
            <person name="Zaremba-Niedzwiedzka K."/>
            <person name="Martijn J."/>
            <person name="Lind A.E."/>
            <person name="van Eijk R."/>
            <person name="Schleper C."/>
            <person name="Guy L."/>
            <person name="Ettema T.J."/>
        </authorList>
    </citation>
    <scope>NUCLEOTIDE SEQUENCE</scope>
</reference>
<comment type="caution">
    <text evidence="2">The sequence shown here is derived from an EMBL/GenBank/DDBJ whole genome shotgun (WGS) entry which is preliminary data.</text>
</comment>
<protein>
    <recommendedName>
        <fullName evidence="1">Right handed beta helix domain-containing protein</fullName>
    </recommendedName>
</protein>
<organism evidence="2">
    <name type="scientific">marine sediment metagenome</name>
    <dbReference type="NCBI Taxonomy" id="412755"/>
    <lineage>
        <taxon>unclassified sequences</taxon>
        <taxon>metagenomes</taxon>
        <taxon>ecological metagenomes</taxon>
    </lineage>
</organism>
<feature type="non-terminal residue" evidence="2">
    <location>
        <position position="1"/>
    </location>
</feature>
<evidence type="ECO:0000259" key="1">
    <source>
        <dbReference type="Pfam" id="PF13229"/>
    </source>
</evidence>
<dbReference type="AlphaFoldDB" id="A0A0F9BY05"/>
<dbReference type="InterPro" id="IPR012334">
    <property type="entry name" value="Pectin_lyas_fold"/>
</dbReference>
<dbReference type="SMART" id="SM00710">
    <property type="entry name" value="PbH1"/>
    <property type="match status" value="7"/>
</dbReference>
<dbReference type="InterPro" id="IPR006626">
    <property type="entry name" value="PbH1"/>
</dbReference>
<gene>
    <name evidence="2" type="ORF">LCGC14_2392180</name>
</gene>
<dbReference type="InterPro" id="IPR039448">
    <property type="entry name" value="Beta_helix"/>
</dbReference>
<evidence type="ECO:0000313" key="2">
    <source>
        <dbReference type="EMBL" id="KKL26749.1"/>
    </source>
</evidence>
<dbReference type="Gene3D" id="2.160.20.10">
    <property type="entry name" value="Single-stranded right-handed beta-helix, Pectin lyase-like"/>
    <property type="match status" value="1"/>
</dbReference>
<proteinExistence type="predicted"/>
<accession>A0A0F9BY05</accession>
<dbReference type="SUPFAM" id="SSF51126">
    <property type="entry name" value="Pectin lyase-like"/>
    <property type="match status" value="1"/>
</dbReference>
<dbReference type="InterPro" id="IPR011050">
    <property type="entry name" value="Pectin_lyase_fold/virulence"/>
</dbReference>